<gene>
    <name evidence="1" type="ORF">N5I14_14215</name>
</gene>
<accession>A0AA42RYI6</accession>
<sequence length="167" mass="19098">MKIIKTFAGLTGLKRFSAWRAGWQEPASVDLFSYIEDVVSPEDSLIFCKWLFPDFVVFEDSVILEMKFDEPAFRVWLDHFSGDKAGVERMLNHTHLYDVFSGCGSSVDEVVFEQLSNVLAMSWRMVLKAQFPDRRFHVEAINSDQEYGPVVTFHEMRATVSVSVTTG</sequence>
<dbReference type="EMBL" id="JAOCGG010000026">
    <property type="protein sequence ID" value="MDH1631398.1"/>
    <property type="molecule type" value="Genomic_DNA"/>
</dbReference>
<dbReference type="Proteomes" id="UP001160882">
    <property type="component" value="Unassembled WGS sequence"/>
</dbReference>
<evidence type="ECO:0000313" key="2">
    <source>
        <dbReference type="Proteomes" id="UP001160882"/>
    </source>
</evidence>
<proteinExistence type="predicted"/>
<reference evidence="1" key="1">
    <citation type="submission" date="2022-09" db="EMBL/GenBank/DDBJ databases">
        <title>Intensive care unit water sources are persistently colonized with multi-drug resistant bacteria and are the site of extensive horizontal gene transfer of antibiotic resistance genes.</title>
        <authorList>
            <person name="Diorio-Toth L."/>
        </authorList>
    </citation>
    <scope>NUCLEOTIDE SEQUENCE</scope>
    <source>
        <strain evidence="1">GD03782</strain>
    </source>
</reference>
<name>A0AA42RYI6_9PSED</name>
<comment type="caution">
    <text evidence="1">The sequence shown here is derived from an EMBL/GenBank/DDBJ whole genome shotgun (WGS) entry which is preliminary data.</text>
</comment>
<dbReference type="RefSeq" id="WP_280082258.1">
    <property type="nucleotide sequence ID" value="NZ_JAOCGG010000026.1"/>
</dbReference>
<protein>
    <submittedName>
        <fullName evidence="1">Uncharacterized protein</fullName>
    </submittedName>
</protein>
<organism evidence="1 2">
    <name type="scientific">Pseudomonas mosselii</name>
    <dbReference type="NCBI Taxonomy" id="78327"/>
    <lineage>
        <taxon>Bacteria</taxon>
        <taxon>Pseudomonadati</taxon>
        <taxon>Pseudomonadota</taxon>
        <taxon>Gammaproteobacteria</taxon>
        <taxon>Pseudomonadales</taxon>
        <taxon>Pseudomonadaceae</taxon>
        <taxon>Pseudomonas</taxon>
    </lineage>
</organism>
<evidence type="ECO:0000313" key="1">
    <source>
        <dbReference type="EMBL" id="MDH1631398.1"/>
    </source>
</evidence>
<dbReference type="AlphaFoldDB" id="A0AA42RYI6"/>